<dbReference type="Proteomes" id="UP000592181">
    <property type="component" value="Unassembled WGS sequence"/>
</dbReference>
<feature type="region of interest" description="Disordered" evidence="2">
    <location>
        <begin position="737"/>
        <end position="761"/>
    </location>
</feature>
<feature type="region of interest" description="Disordered" evidence="2">
    <location>
        <begin position="396"/>
        <end position="660"/>
    </location>
</feature>
<feature type="compositionally biased region" description="Low complexity" evidence="2">
    <location>
        <begin position="478"/>
        <end position="495"/>
    </location>
</feature>
<feature type="compositionally biased region" description="Low complexity" evidence="2">
    <location>
        <begin position="544"/>
        <end position="556"/>
    </location>
</feature>
<dbReference type="InterPro" id="IPR028949">
    <property type="entry name" value="Ntox15"/>
</dbReference>
<accession>A0A852X167</accession>
<protein>
    <recommendedName>
        <fullName evidence="3">Novel toxin 15 domain-containing protein</fullName>
    </recommendedName>
</protein>
<feature type="coiled-coil region" evidence="1">
    <location>
        <begin position="84"/>
        <end position="111"/>
    </location>
</feature>
<keyword evidence="5" id="KW-1185">Reference proteome</keyword>
<dbReference type="AlphaFoldDB" id="A0A852X167"/>
<evidence type="ECO:0000259" key="3">
    <source>
        <dbReference type="Pfam" id="PF15604"/>
    </source>
</evidence>
<dbReference type="RefSeq" id="WP_179462083.1">
    <property type="nucleotide sequence ID" value="NZ_JACBZX010000001.1"/>
</dbReference>
<sequence length="835" mass="87122">MGGHGQSPIEVKLDDPAAIRDRARALTSALGDVEVTAGEVRSTWRGIAGHYEAPESGQVLRAMAKPDDVAGELRSKGDRARRALDGYADALEELRSRRDDLIAEAASIRQGRADIESGKVKEPEYVSLKYQHGNGERQESPKAELRGREDALAEDIAELQSDKDRAEIVCANAIGAIWGAMPYKLSGETSVSYDLQYGATADAYEQLAYSHESPWGRPAYWSDDGIWLWRGVQGAASSVTSTVGMVGDLSGLRGQGRADAMYSGLWRTGTDLWTVGSPLGMAVHDPTERAESAARVAEMGKGLVSLDTFGAETAHTIGSFGPDVAVAVVTGGTGLAARGAVRTMAASRYDQLAKAAKVDLSGIGAAARKWAASPAGRAMSDFSDLGTWARDQLGGAKEAASRVGQRWQPAAAPAGGPSPSSVAPSRGLDSPGVTQQSVDTSRGSSASPLTSPGGSPSHVPGGGSSPSGTGSPSGGAPEGRWSPGAGSDGPDAPGPVARDGADAGDVRTGGDGRPGEGPAGRDVDGPEGARDGADSGDAGRPRDGSPASSPDGSSPDGSREGPGRDGGPSSDADRSPAPERSPDRAGRDEGGSSPDAGGSVSRVGDEGYPFSADDAARMTDSPQARVDLGDGSNGARLVDEPKIYGQPNHPDPVPPAPPEVLQDPWVQEALNGQPPKLVLDEDGVLRTADKQVVTFRYTNPKHELLEMLRQTRLQEDGLNRMSAKDLLENLRSYDANKSQARSARDDYHKTARPVDEPWFGKGQALHSPDMIAGGAARSFDGYGHGGVNHSLGAQWRGEARPLRTTLAQEMQDIPEPLWQWVAPKIEVRTMDMLGG</sequence>
<evidence type="ECO:0000313" key="4">
    <source>
        <dbReference type="EMBL" id="NYG36609.1"/>
    </source>
</evidence>
<evidence type="ECO:0000256" key="1">
    <source>
        <dbReference type="SAM" id="Coils"/>
    </source>
</evidence>
<organism evidence="4 5">
    <name type="scientific">Janibacter alkaliphilus</name>
    <dbReference type="NCBI Taxonomy" id="1069963"/>
    <lineage>
        <taxon>Bacteria</taxon>
        <taxon>Bacillati</taxon>
        <taxon>Actinomycetota</taxon>
        <taxon>Actinomycetes</taxon>
        <taxon>Micrococcales</taxon>
        <taxon>Intrasporangiaceae</taxon>
        <taxon>Janibacter</taxon>
    </lineage>
</organism>
<comment type="caution">
    <text evidence="4">The sequence shown here is derived from an EMBL/GenBank/DDBJ whole genome shotgun (WGS) entry which is preliminary data.</text>
</comment>
<dbReference type="Pfam" id="PF15604">
    <property type="entry name" value="Ntox15"/>
    <property type="match status" value="1"/>
</dbReference>
<proteinExistence type="predicted"/>
<feature type="compositionally biased region" description="Basic and acidic residues" evidence="2">
    <location>
        <begin position="571"/>
        <end position="590"/>
    </location>
</feature>
<feature type="compositionally biased region" description="Polar residues" evidence="2">
    <location>
        <begin position="432"/>
        <end position="450"/>
    </location>
</feature>
<feature type="compositionally biased region" description="Basic and acidic residues" evidence="2">
    <location>
        <begin position="742"/>
        <end position="755"/>
    </location>
</feature>
<feature type="compositionally biased region" description="Basic and acidic residues" evidence="2">
    <location>
        <begin position="499"/>
        <end position="543"/>
    </location>
</feature>
<feature type="compositionally biased region" description="Low complexity" evidence="2">
    <location>
        <begin position="409"/>
        <end position="425"/>
    </location>
</feature>
<feature type="compositionally biased region" description="Gly residues" evidence="2">
    <location>
        <begin position="460"/>
        <end position="477"/>
    </location>
</feature>
<keyword evidence="1" id="KW-0175">Coiled coil</keyword>
<evidence type="ECO:0000256" key="2">
    <source>
        <dbReference type="SAM" id="MobiDB-lite"/>
    </source>
</evidence>
<feature type="compositionally biased region" description="Pro residues" evidence="2">
    <location>
        <begin position="649"/>
        <end position="658"/>
    </location>
</feature>
<evidence type="ECO:0000313" key="5">
    <source>
        <dbReference type="Proteomes" id="UP000592181"/>
    </source>
</evidence>
<feature type="coiled-coil region" evidence="1">
    <location>
        <begin position="142"/>
        <end position="169"/>
    </location>
</feature>
<feature type="domain" description="Novel toxin 15" evidence="3">
    <location>
        <begin position="759"/>
        <end position="811"/>
    </location>
</feature>
<name>A0A852X167_9MICO</name>
<gene>
    <name evidence="4" type="ORF">BJY28_001078</name>
</gene>
<reference evidence="4 5" key="1">
    <citation type="submission" date="2020-07" db="EMBL/GenBank/DDBJ databases">
        <title>Sequencing the genomes of 1000 actinobacteria strains.</title>
        <authorList>
            <person name="Klenk H.-P."/>
        </authorList>
    </citation>
    <scope>NUCLEOTIDE SEQUENCE [LARGE SCALE GENOMIC DNA]</scope>
    <source>
        <strain evidence="4 5">DSM 24723</strain>
    </source>
</reference>
<dbReference type="EMBL" id="JACBZX010000001">
    <property type="protein sequence ID" value="NYG36609.1"/>
    <property type="molecule type" value="Genomic_DNA"/>
</dbReference>